<keyword evidence="2" id="KW-1185">Reference proteome</keyword>
<dbReference type="PANTHER" id="PTHR46564:SF1">
    <property type="entry name" value="TRANSPOSASE"/>
    <property type="match status" value="1"/>
</dbReference>
<name>A0A074VJQ4_AURM1</name>
<dbReference type="PANTHER" id="PTHR46564">
    <property type="entry name" value="TRANSPOSASE"/>
    <property type="match status" value="1"/>
</dbReference>
<reference evidence="1 2" key="1">
    <citation type="journal article" date="2014" name="BMC Genomics">
        <title>Genome sequencing of four Aureobasidium pullulans varieties: biotechnological potential, stress tolerance, and description of new species.</title>
        <authorList>
            <person name="Gostin Ar C."/>
            <person name="Ohm R.A."/>
            <person name="Kogej T."/>
            <person name="Sonjak S."/>
            <person name="Turk M."/>
            <person name="Zajc J."/>
            <person name="Zalar P."/>
            <person name="Grube M."/>
            <person name="Sun H."/>
            <person name="Han J."/>
            <person name="Sharma A."/>
            <person name="Chiniquy J."/>
            <person name="Ngan C.Y."/>
            <person name="Lipzen A."/>
            <person name="Barry K."/>
            <person name="Grigoriev I.V."/>
            <person name="Gunde-Cimerman N."/>
        </authorList>
    </citation>
    <scope>NUCLEOTIDE SEQUENCE [LARGE SCALE GENOMIC DNA]</scope>
    <source>
        <strain evidence="1 2">CBS 110374</strain>
    </source>
</reference>
<accession>A0A074VJQ4</accession>
<dbReference type="HOGENOM" id="CLU_2009312_0_0_1"/>
<protein>
    <recommendedName>
        <fullName evidence="3">DDE-1 domain-containing protein</fullName>
    </recommendedName>
</protein>
<feature type="non-terminal residue" evidence="1">
    <location>
        <position position="1"/>
    </location>
</feature>
<evidence type="ECO:0008006" key="3">
    <source>
        <dbReference type="Google" id="ProtNLM"/>
    </source>
</evidence>
<feature type="non-terminal residue" evidence="1">
    <location>
        <position position="124"/>
    </location>
</feature>
<dbReference type="Gene3D" id="3.30.420.10">
    <property type="entry name" value="Ribonuclease H-like superfamily/Ribonuclease H"/>
    <property type="match status" value="1"/>
</dbReference>
<sequence>RGSWSALALNKTPVSILADQSNRCSVLLALDIHAYRPGASLVVEGAVGRAIYKHWLETMVLLRWEPLPGRSSIIMMDHCSTHAQIMYITKLGRQFGVYLLCRCSYSPHLDPIKQRVRQLKQWLR</sequence>
<dbReference type="InterPro" id="IPR036397">
    <property type="entry name" value="RNaseH_sf"/>
</dbReference>
<dbReference type="EMBL" id="KL584867">
    <property type="protein sequence ID" value="KEQ57852.1"/>
    <property type="molecule type" value="Genomic_DNA"/>
</dbReference>
<dbReference type="GO" id="GO:0003676">
    <property type="term" value="F:nucleic acid binding"/>
    <property type="evidence" value="ECO:0007669"/>
    <property type="project" value="InterPro"/>
</dbReference>
<dbReference type="STRING" id="1043003.A0A074VJQ4"/>
<evidence type="ECO:0000313" key="1">
    <source>
        <dbReference type="EMBL" id="KEQ57852.1"/>
    </source>
</evidence>
<dbReference type="GeneID" id="63912563"/>
<organism evidence="1 2">
    <name type="scientific">Aureobasidium melanogenum (strain CBS 110374)</name>
    <name type="common">Aureobasidium pullulans var. melanogenum</name>
    <dbReference type="NCBI Taxonomy" id="1043003"/>
    <lineage>
        <taxon>Eukaryota</taxon>
        <taxon>Fungi</taxon>
        <taxon>Dikarya</taxon>
        <taxon>Ascomycota</taxon>
        <taxon>Pezizomycotina</taxon>
        <taxon>Dothideomycetes</taxon>
        <taxon>Dothideomycetidae</taxon>
        <taxon>Dothideales</taxon>
        <taxon>Saccotheciaceae</taxon>
        <taxon>Aureobasidium</taxon>
    </lineage>
</organism>
<proteinExistence type="predicted"/>
<dbReference type="RefSeq" id="XP_040874876.1">
    <property type="nucleotide sequence ID" value="XM_041019190.1"/>
</dbReference>
<dbReference type="AlphaFoldDB" id="A0A074VJQ4"/>
<evidence type="ECO:0000313" key="2">
    <source>
        <dbReference type="Proteomes" id="UP000030672"/>
    </source>
</evidence>
<gene>
    <name evidence="1" type="ORF">M437DRAFT_30695</name>
</gene>
<dbReference type="Proteomes" id="UP000030672">
    <property type="component" value="Unassembled WGS sequence"/>
</dbReference>